<evidence type="ECO:0000313" key="2">
    <source>
        <dbReference type="EMBL" id="KAK0616659.1"/>
    </source>
</evidence>
<keyword evidence="3" id="KW-1185">Reference proteome</keyword>
<dbReference type="AlphaFoldDB" id="A0AA39WJP1"/>
<gene>
    <name evidence="2" type="ORF">B0T14DRAFT_523582</name>
</gene>
<organism evidence="2 3">
    <name type="scientific">Immersiella caudata</name>
    <dbReference type="NCBI Taxonomy" id="314043"/>
    <lineage>
        <taxon>Eukaryota</taxon>
        <taxon>Fungi</taxon>
        <taxon>Dikarya</taxon>
        <taxon>Ascomycota</taxon>
        <taxon>Pezizomycotina</taxon>
        <taxon>Sordariomycetes</taxon>
        <taxon>Sordariomycetidae</taxon>
        <taxon>Sordariales</taxon>
        <taxon>Lasiosphaeriaceae</taxon>
        <taxon>Immersiella</taxon>
    </lineage>
</organism>
<comment type="caution">
    <text evidence="2">The sequence shown here is derived from an EMBL/GenBank/DDBJ whole genome shotgun (WGS) entry which is preliminary data.</text>
</comment>
<feature type="transmembrane region" description="Helical" evidence="1">
    <location>
        <begin position="53"/>
        <end position="75"/>
    </location>
</feature>
<keyword evidence="1" id="KW-0812">Transmembrane</keyword>
<dbReference type="EMBL" id="JAULSU010000005">
    <property type="protein sequence ID" value="KAK0616659.1"/>
    <property type="molecule type" value="Genomic_DNA"/>
</dbReference>
<evidence type="ECO:0000313" key="3">
    <source>
        <dbReference type="Proteomes" id="UP001175000"/>
    </source>
</evidence>
<sequence length="101" mass="10715">MWRSAASLSLIPSTSLTSGVLLSSSRSRALSTMSTSLLVQLKVSPMVAIFDFAFARILHFSCIVAGVSALGTILISEVYVNLLIEQLTPEFVPGSGSMSTF</sequence>
<keyword evidence="1" id="KW-1133">Transmembrane helix</keyword>
<protein>
    <submittedName>
        <fullName evidence="2">Uncharacterized protein</fullName>
    </submittedName>
</protein>
<name>A0AA39WJP1_9PEZI</name>
<reference evidence="2" key="1">
    <citation type="submission" date="2023-06" db="EMBL/GenBank/DDBJ databases">
        <title>Genome-scale phylogeny and comparative genomics of the fungal order Sordariales.</title>
        <authorList>
            <consortium name="Lawrence Berkeley National Laboratory"/>
            <person name="Hensen N."/>
            <person name="Bonometti L."/>
            <person name="Westerberg I."/>
            <person name="Brannstrom I.O."/>
            <person name="Guillou S."/>
            <person name="Cros-Aarteil S."/>
            <person name="Calhoun S."/>
            <person name="Haridas S."/>
            <person name="Kuo A."/>
            <person name="Mondo S."/>
            <person name="Pangilinan J."/>
            <person name="Riley R."/>
            <person name="Labutti K."/>
            <person name="Andreopoulos B."/>
            <person name="Lipzen A."/>
            <person name="Chen C."/>
            <person name="Yanf M."/>
            <person name="Daum C."/>
            <person name="Ng V."/>
            <person name="Clum A."/>
            <person name="Steindorff A."/>
            <person name="Ohm R."/>
            <person name="Martin F."/>
            <person name="Silar P."/>
            <person name="Natvig D."/>
            <person name="Lalanne C."/>
            <person name="Gautier V."/>
            <person name="Ament-Velasquez S.L."/>
            <person name="Kruys A."/>
            <person name="Hutchinson M.I."/>
            <person name="Powell A.J."/>
            <person name="Barry K."/>
            <person name="Miller A.N."/>
            <person name="Grigoriev I.V."/>
            <person name="Debuchy R."/>
            <person name="Gladieux P."/>
            <person name="Thoren M.H."/>
            <person name="Johannesson H."/>
        </authorList>
    </citation>
    <scope>NUCLEOTIDE SEQUENCE</scope>
    <source>
        <strain evidence="2">CBS 606.72</strain>
    </source>
</reference>
<keyword evidence="1" id="KW-0472">Membrane</keyword>
<dbReference type="Proteomes" id="UP001175000">
    <property type="component" value="Unassembled WGS sequence"/>
</dbReference>
<evidence type="ECO:0000256" key="1">
    <source>
        <dbReference type="SAM" id="Phobius"/>
    </source>
</evidence>
<proteinExistence type="predicted"/>
<accession>A0AA39WJP1</accession>